<proteinExistence type="predicted"/>
<dbReference type="InterPro" id="IPR037100">
    <property type="entry name" value="Spo0B_C_sf"/>
</dbReference>
<evidence type="ECO:0000313" key="5">
    <source>
        <dbReference type="EMBL" id="GGA85859.1"/>
    </source>
</evidence>
<dbReference type="Proteomes" id="UP000613512">
    <property type="component" value="Unassembled WGS sequence"/>
</dbReference>
<evidence type="ECO:0000313" key="6">
    <source>
        <dbReference type="Proteomes" id="UP000613512"/>
    </source>
</evidence>
<dbReference type="AlphaFoldDB" id="A0A916S7T6"/>
<dbReference type="SUPFAM" id="SSF55890">
    <property type="entry name" value="Sporulation response regulatory protein Spo0B"/>
    <property type="match status" value="1"/>
</dbReference>
<keyword evidence="2" id="KW-0808">Transferase</keyword>
<dbReference type="InterPro" id="IPR016120">
    <property type="entry name" value="Sig_transdc_His_kin_SpoOB"/>
</dbReference>
<evidence type="ECO:0000256" key="1">
    <source>
        <dbReference type="ARBA" id="ARBA00022553"/>
    </source>
</evidence>
<accession>A0A916S7T6</accession>
<feature type="domain" description="SpoOB alpha-helical" evidence="4">
    <location>
        <begin position="2"/>
        <end position="55"/>
    </location>
</feature>
<evidence type="ECO:0000256" key="3">
    <source>
        <dbReference type="ARBA" id="ARBA00022777"/>
    </source>
</evidence>
<keyword evidence="3" id="KW-0418">Kinase</keyword>
<gene>
    <name evidence="5" type="ORF">GCM10008025_31000</name>
</gene>
<dbReference type="InterPro" id="IPR039506">
    <property type="entry name" value="SPOB_a"/>
</dbReference>
<organism evidence="5 6">
    <name type="scientific">Ornithinibacillus halotolerans</name>
    <dbReference type="NCBI Taxonomy" id="1274357"/>
    <lineage>
        <taxon>Bacteria</taxon>
        <taxon>Bacillati</taxon>
        <taxon>Bacillota</taxon>
        <taxon>Bacilli</taxon>
        <taxon>Bacillales</taxon>
        <taxon>Bacillaceae</taxon>
        <taxon>Ornithinibacillus</taxon>
    </lineage>
</organism>
<sequence>MEAKDIIQLLRLQRHDLMNDLQIVHGYLSMGKTEKVKTKLNEIIDGFNQERFLMNINCPHFALWLIQVNLEHKHIQFTYSIHTENRNLHDYDLMLTNIGQTVIEIIIEDDLDIVTGSLELRESKDSIDLVIIINDQTIDYNKWKYKLSEKLENVLIQAEEQESNIIFVFSISLPD</sequence>
<dbReference type="Pfam" id="PF14689">
    <property type="entry name" value="SPOB_a"/>
    <property type="match status" value="1"/>
</dbReference>
<evidence type="ECO:0000256" key="2">
    <source>
        <dbReference type="ARBA" id="ARBA00022679"/>
    </source>
</evidence>
<reference evidence="5" key="1">
    <citation type="journal article" date="2014" name="Int. J. Syst. Evol. Microbiol.">
        <title>Complete genome sequence of Corynebacterium casei LMG S-19264T (=DSM 44701T), isolated from a smear-ripened cheese.</title>
        <authorList>
            <consortium name="US DOE Joint Genome Institute (JGI-PGF)"/>
            <person name="Walter F."/>
            <person name="Albersmeier A."/>
            <person name="Kalinowski J."/>
            <person name="Ruckert C."/>
        </authorList>
    </citation>
    <scope>NUCLEOTIDE SEQUENCE</scope>
    <source>
        <strain evidence="5">CGMCC 1.12408</strain>
    </source>
</reference>
<dbReference type="Gene3D" id="3.30.565.30">
    <property type="entry name" value="Sporulation initiation phosphotransferase B (SpoOB), C-terminal domain"/>
    <property type="match status" value="1"/>
</dbReference>
<evidence type="ECO:0000259" key="4">
    <source>
        <dbReference type="Pfam" id="PF14689"/>
    </source>
</evidence>
<reference evidence="5" key="2">
    <citation type="submission" date="2020-09" db="EMBL/GenBank/DDBJ databases">
        <authorList>
            <person name="Sun Q."/>
            <person name="Zhou Y."/>
        </authorList>
    </citation>
    <scope>NUCLEOTIDE SEQUENCE</scope>
    <source>
        <strain evidence="5">CGMCC 1.12408</strain>
    </source>
</reference>
<name>A0A916S7T6_9BACI</name>
<keyword evidence="1" id="KW-0597">Phosphoprotein</keyword>
<dbReference type="EMBL" id="BMEY01000019">
    <property type="protein sequence ID" value="GGA85859.1"/>
    <property type="molecule type" value="Genomic_DNA"/>
</dbReference>
<comment type="caution">
    <text evidence="5">The sequence shown here is derived from an EMBL/GenBank/DDBJ whole genome shotgun (WGS) entry which is preliminary data.</text>
</comment>
<protein>
    <recommendedName>
        <fullName evidence="4">SpoOB alpha-helical domain-containing protein</fullName>
    </recommendedName>
</protein>
<dbReference type="GO" id="GO:0000155">
    <property type="term" value="F:phosphorelay sensor kinase activity"/>
    <property type="evidence" value="ECO:0007669"/>
    <property type="project" value="InterPro"/>
</dbReference>
<keyword evidence="6" id="KW-1185">Reference proteome</keyword>
<dbReference type="Gene3D" id="1.10.287.130">
    <property type="match status" value="1"/>
</dbReference>